<evidence type="ECO:0000313" key="3">
    <source>
        <dbReference type="Proteomes" id="UP000268908"/>
    </source>
</evidence>
<reference evidence="2 3" key="1">
    <citation type="submission" date="2018-10" db="EMBL/GenBank/DDBJ databases">
        <title>Genomic Encyclopedia of Type Strains, Phase IV (KMG-IV): sequencing the most valuable type-strain genomes for metagenomic binning, comparative biology and taxonomic classification.</title>
        <authorList>
            <person name="Goeker M."/>
        </authorList>
    </citation>
    <scope>NUCLEOTIDE SEQUENCE [LARGE SCALE GENOMIC DNA]</scope>
    <source>
        <strain evidence="2 3">DSM 26916</strain>
    </source>
</reference>
<organism evidence="2 3">
    <name type="scientific">Sulfurisoma sediminicola</name>
    <dbReference type="NCBI Taxonomy" id="1381557"/>
    <lineage>
        <taxon>Bacteria</taxon>
        <taxon>Pseudomonadati</taxon>
        <taxon>Pseudomonadota</taxon>
        <taxon>Betaproteobacteria</taxon>
        <taxon>Nitrosomonadales</taxon>
        <taxon>Sterolibacteriaceae</taxon>
        <taxon>Sulfurisoma</taxon>
    </lineage>
</organism>
<dbReference type="Proteomes" id="UP000268908">
    <property type="component" value="Unassembled WGS sequence"/>
</dbReference>
<dbReference type="EMBL" id="RCCI01000004">
    <property type="protein sequence ID" value="RLJ68333.1"/>
    <property type="molecule type" value="Genomic_DNA"/>
</dbReference>
<evidence type="ECO:0000313" key="2">
    <source>
        <dbReference type="EMBL" id="RLJ68333.1"/>
    </source>
</evidence>
<keyword evidence="2" id="KW-0132">Cell division</keyword>
<dbReference type="OrthoDB" id="9181920at2"/>
<protein>
    <submittedName>
        <fullName evidence="2">Cell division protein ZapB</fullName>
    </submittedName>
</protein>
<proteinExistence type="predicted"/>
<keyword evidence="3" id="KW-1185">Reference proteome</keyword>
<dbReference type="AlphaFoldDB" id="A0A497XK56"/>
<name>A0A497XK56_9PROT</name>
<dbReference type="GO" id="GO:0051301">
    <property type="term" value="P:cell division"/>
    <property type="evidence" value="ECO:0007669"/>
    <property type="project" value="UniProtKB-KW"/>
</dbReference>
<dbReference type="RefSeq" id="WP_121240245.1">
    <property type="nucleotide sequence ID" value="NZ_BHVV01000002.1"/>
</dbReference>
<gene>
    <name evidence="2" type="ORF">DFR35_0892</name>
</gene>
<keyword evidence="1" id="KW-0175">Coiled coil</keyword>
<comment type="caution">
    <text evidence="2">The sequence shown here is derived from an EMBL/GenBank/DDBJ whole genome shotgun (WGS) entry which is preliminary data.</text>
</comment>
<keyword evidence="2" id="KW-0131">Cell cycle</keyword>
<evidence type="ECO:0000256" key="1">
    <source>
        <dbReference type="SAM" id="Coils"/>
    </source>
</evidence>
<accession>A0A497XK56</accession>
<sequence length="64" mass="7431">MNGDVTALESKLDQFLANFQELREENRMLRERVAGLEGEKVTLTDKIQTARVRLEALMERLPEQ</sequence>
<feature type="coiled-coil region" evidence="1">
    <location>
        <begin position="5"/>
        <end position="60"/>
    </location>
</feature>